<dbReference type="GO" id="GO:0005524">
    <property type="term" value="F:ATP binding"/>
    <property type="evidence" value="ECO:0007669"/>
    <property type="project" value="UniProtKB-UniRule"/>
</dbReference>
<keyword evidence="7 10" id="KW-0067">ATP-binding</keyword>
<evidence type="ECO:0000259" key="11">
    <source>
        <dbReference type="SMART" id="SM00387"/>
    </source>
</evidence>
<dbReference type="PRINTS" id="PR00344">
    <property type="entry name" value="BCTRLSENSOR"/>
</dbReference>
<evidence type="ECO:0000256" key="1">
    <source>
        <dbReference type="ARBA" id="ARBA00004305"/>
    </source>
</evidence>
<evidence type="ECO:0000256" key="6">
    <source>
        <dbReference type="ARBA" id="ARBA00022777"/>
    </source>
</evidence>
<reference evidence="12" key="1">
    <citation type="submission" date="2022-10" db="EMBL/GenBank/DDBJ databases">
        <title>Culturing micro-colonial fungi from biological soil crusts in the Mojave desert and describing Neophaeococcomyces mojavensis, and introducing the new genera and species Taxawa tesnikishii.</title>
        <authorList>
            <person name="Kurbessoian T."/>
            <person name="Stajich J.E."/>
        </authorList>
    </citation>
    <scope>NUCLEOTIDE SEQUENCE</scope>
    <source>
        <strain evidence="12">TK_41</strain>
    </source>
</reference>
<dbReference type="Gene3D" id="1.20.140.20">
    <property type="entry name" value="Alpha-ketoacid/pyruvate dehydrogenase kinase, N-terminal domain"/>
    <property type="match status" value="1"/>
</dbReference>
<dbReference type="EC" id="2.7.11.-" evidence="10"/>
<dbReference type="GO" id="GO:0004740">
    <property type="term" value="F:pyruvate dehydrogenase (acetyl-transferring) kinase activity"/>
    <property type="evidence" value="ECO:0007669"/>
    <property type="project" value="TreeGrafter"/>
</dbReference>
<dbReference type="EMBL" id="JAPDRK010000010">
    <property type="protein sequence ID" value="KAJ9608125.1"/>
    <property type="molecule type" value="Genomic_DNA"/>
</dbReference>
<dbReference type="GO" id="GO:0005759">
    <property type="term" value="C:mitochondrial matrix"/>
    <property type="evidence" value="ECO:0007669"/>
    <property type="project" value="UniProtKB-SubCell"/>
</dbReference>
<dbReference type="InterPro" id="IPR018955">
    <property type="entry name" value="BCDHK/PDK_N"/>
</dbReference>
<organism evidence="12 13">
    <name type="scientific">Cladophialophora chaetospira</name>
    <dbReference type="NCBI Taxonomy" id="386627"/>
    <lineage>
        <taxon>Eukaryota</taxon>
        <taxon>Fungi</taxon>
        <taxon>Dikarya</taxon>
        <taxon>Ascomycota</taxon>
        <taxon>Pezizomycotina</taxon>
        <taxon>Eurotiomycetes</taxon>
        <taxon>Chaetothyriomycetidae</taxon>
        <taxon>Chaetothyriales</taxon>
        <taxon>Herpotrichiellaceae</taxon>
        <taxon>Cladophialophora</taxon>
    </lineage>
</organism>
<comment type="caution">
    <text evidence="12">The sequence shown here is derived from an EMBL/GenBank/DDBJ whole genome shotgun (WGS) entry which is preliminary data.</text>
</comment>
<evidence type="ECO:0000256" key="8">
    <source>
        <dbReference type="ARBA" id="ARBA00022946"/>
    </source>
</evidence>
<gene>
    <name evidence="12" type="ORF">H2200_007113</name>
</gene>
<keyword evidence="9 10" id="KW-0496">Mitochondrion</keyword>
<evidence type="ECO:0000256" key="2">
    <source>
        <dbReference type="ARBA" id="ARBA00006155"/>
    </source>
</evidence>
<dbReference type="AlphaFoldDB" id="A0AA39CHD7"/>
<evidence type="ECO:0000256" key="10">
    <source>
        <dbReference type="RuleBase" id="RU366032"/>
    </source>
</evidence>
<dbReference type="SUPFAM" id="SSF69012">
    <property type="entry name" value="alpha-ketoacid dehydrogenase kinase, N-terminal domain"/>
    <property type="match status" value="1"/>
</dbReference>
<dbReference type="InterPro" id="IPR039028">
    <property type="entry name" value="BCKD/PDK"/>
</dbReference>
<dbReference type="Pfam" id="PF10436">
    <property type="entry name" value="BCDHK_Adom3"/>
    <property type="match status" value="1"/>
</dbReference>
<name>A0AA39CHD7_9EURO</name>
<accession>A0AA39CHD7</accession>
<dbReference type="SMART" id="SM00387">
    <property type="entry name" value="HATPase_c"/>
    <property type="match status" value="1"/>
</dbReference>
<dbReference type="InterPro" id="IPR003594">
    <property type="entry name" value="HATPase_dom"/>
</dbReference>
<dbReference type="SUPFAM" id="SSF55874">
    <property type="entry name" value="ATPase domain of HSP90 chaperone/DNA topoisomerase II/histidine kinase"/>
    <property type="match status" value="1"/>
</dbReference>
<dbReference type="InterPro" id="IPR036784">
    <property type="entry name" value="AK/P_DHK_N_sf"/>
</dbReference>
<feature type="domain" description="Histidine kinase/HSP90-like ATPase" evidence="11">
    <location>
        <begin position="266"/>
        <end position="455"/>
    </location>
</feature>
<evidence type="ECO:0000313" key="12">
    <source>
        <dbReference type="EMBL" id="KAJ9608125.1"/>
    </source>
</evidence>
<protein>
    <recommendedName>
        <fullName evidence="10">Protein-serine/threonine kinase</fullName>
        <ecNumber evidence="10">2.7.11.-</ecNumber>
    </recommendedName>
</protein>
<comment type="subcellular location">
    <subcellularLocation>
        <location evidence="1 10">Mitochondrion matrix</location>
    </subcellularLocation>
</comment>
<dbReference type="GO" id="GO:0010906">
    <property type="term" value="P:regulation of glucose metabolic process"/>
    <property type="evidence" value="ECO:0007669"/>
    <property type="project" value="TreeGrafter"/>
</dbReference>
<proteinExistence type="inferred from homology"/>
<keyword evidence="4 10" id="KW-0808">Transferase</keyword>
<dbReference type="InterPro" id="IPR036890">
    <property type="entry name" value="HATPase_C_sf"/>
</dbReference>
<evidence type="ECO:0000256" key="5">
    <source>
        <dbReference type="ARBA" id="ARBA00022741"/>
    </source>
</evidence>
<keyword evidence="13" id="KW-1185">Reference proteome</keyword>
<keyword evidence="6 10" id="KW-0418">Kinase</keyword>
<dbReference type="Pfam" id="PF02518">
    <property type="entry name" value="HATPase_c"/>
    <property type="match status" value="1"/>
</dbReference>
<keyword evidence="5 10" id="KW-0547">Nucleotide-binding</keyword>
<evidence type="ECO:0000256" key="3">
    <source>
        <dbReference type="ARBA" id="ARBA00022553"/>
    </source>
</evidence>
<dbReference type="Gene3D" id="3.30.565.10">
    <property type="entry name" value="Histidine kinase-like ATPase, C-terminal domain"/>
    <property type="match status" value="1"/>
</dbReference>
<dbReference type="Proteomes" id="UP001172673">
    <property type="component" value="Unassembled WGS sequence"/>
</dbReference>
<dbReference type="PANTHER" id="PTHR11947">
    <property type="entry name" value="PYRUVATE DEHYDROGENASE KINASE"/>
    <property type="match status" value="1"/>
</dbReference>
<dbReference type="PANTHER" id="PTHR11947:SF20">
    <property type="entry name" value="[3-METHYL-2-OXOBUTANOATE DEHYDROGENASE [LIPOAMIDE]] KINASE, MITOCHONDRIAL"/>
    <property type="match status" value="1"/>
</dbReference>
<keyword evidence="3" id="KW-0597">Phosphoprotein</keyword>
<evidence type="ECO:0000313" key="13">
    <source>
        <dbReference type="Proteomes" id="UP001172673"/>
    </source>
</evidence>
<keyword evidence="8" id="KW-0809">Transit peptide</keyword>
<comment type="similarity">
    <text evidence="2 10">Belongs to the PDK/BCKDK protein kinase family.</text>
</comment>
<evidence type="ECO:0000256" key="7">
    <source>
        <dbReference type="ARBA" id="ARBA00022840"/>
    </source>
</evidence>
<evidence type="ECO:0000256" key="4">
    <source>
        <dbReference type="ARBA" id="ARBA00022679"/>
    </source>
</evidence>
<sequence length="479" mass="52900">MLKCAFRRRALPARVVQQRWATTTQQPFPPDINEWSHPPTNATISDEEIYRLAAKPRRPLTLADLVKHGKPPLRDAALLSSANFTLSLLPSRLAHRIQALRNLPFIVVSNPNVSKIYNNYLHSLSTLEPFYRKPIDSIEDEMNFTEAMADLVRTHSNTIPTLAQGFLQCRKYVEPAEVTRFLDQHLRARIGTRLLAEQHLALHMASTGDAIKQKPDPTHVGVIDLAARPADIVRRCEGFVAEVCEYKYGVRPSLVINGDKAAEFAHIPMHLEYIITELLKNAFRATIESGNEKEAVEVTIASAPDVSTTKLESLKKLSVNNENSYDFSQEGLDEYCSDPDDPMGSLHSAAPCITLRIRDRGGGISAETLPNIWSYSFTTFNNEEAAAIANGGYGSDDSDGLSVLSNTGADQSSIAGLGYGLPLSRAYAEYFGGGIAVQSMYGWGTDVYLTLQGIASTQQIREAPNGFEELEMEKKQGKE</sequence>
<dbReference type="InterPro" id="IPR004358">
    <property type="entry name" value="Sig_transdc_His_kin-like_C"/>
</dbReference>
<evidence type="ECO:0000256" key="9">
    <source>
        <dbReference type="ARBA" id="ARBA00023128"/>
    </source>
</evidence>